<organism evidence="2 3">
    <name type="scientific">Paracoccus angustae</name>
    <dbReference type="NCBI Taxonomy" id="1671480"/>
    <lineage>
        <taxon>Bacteria</taxon>
        <taxon>Pseudomonadati</taxon>
        <taxon>Pseudomonadota</taxon>
        <taxon>Alphaproteobacteria</taxon>
        <taxon>Rhodobacterales</taxon>
        <taxon>Paracoccaceae</taxon>
        <taxon>Paracoccus</taxon>
    </lineage>
</organism>
<keyword evidence="1" id="KW-1133">Transmembrane helix</keyword>
<evidence type="ECO:0000313" key="2">
    <source>
        <dbReference type="EMBL" id="MFC3629135.1"/>
    </source>
</evidence>
<keyword evidence="3" id="KW-1185">Reference proteome</keyword>
<feature type="transmembrane region" description="Helical" evidence="1">
    <location>
        <begin position="12"/>
        <end position="32"/>
    </location>
</feature>
<dbReference type="RefSeq" id="WP_377760476.1">
    <property type="nucleotide sequence ID" value="NZ_JBHRXY010000003.1"/>
</dbReference>
<protein>
    <submittedName>
        <fullName evidence="2">Uncharacterized protein</fullName>
    </submittedName>
</protein>
<dbReference type="Proteomes" id="UP001595539">
    <property type="component" value="Unassembled WGS sequence"/>
</dbReference>
<comment type="caution">
    <text evidence="2">The sequence shown here is derived from an EMBL/GenBank/DDBJ whole genome shotgun (WGS) entry which is preliminary data.</text>
</comment>
<gene>
    <name evidence="2" type="ORF">ACFOM8_06705</name>
</gene>
<proteinExistence type="predicted"/>
<evidence type="ECO:0000313" key="3">
    <source>
        <dbReference type="Proteomes" id="UP001595539"/>
    </source>
</evidence>
<name>A0ABV7U2G3_9RHOB</name>
<keyword evidence="1" id="KW-0812">Transmembrane</keyword>
<evidence type="ECO:0000256" key="1">
    <source>
        <dbReference type="SAM" id="Phobius"/>
    </source>
</evidence>
<accession>A0ABV7U2G3</accession>
<dbReference type="EMBL" id="JBHRXY010000003">
    <property type="protein sequence ID" value="MFC3629135.1"/>
    <property type="molecule type" value="Genomic_DNA"/>
</dbReference>
<sequence length="61" mass="6204">MTHTADKSGNRQTVRAVALLLAVLAIAVLAVVQFGLPVLGLLGLALTVAVFAAMLLFTAGN</sequence>
<feature type="transmembrane region" description="Helical" evidence="1">
    <location>
        <begin position="38"/>
        <end position="59"/>
    </location>
</feature>
<keyword evidence="1" id="KW-0472">Membrane</keyword>
<reference evidence="3" key="1">
    <citation type="journal article" date="2019" name="Int. J. Syst. Evol. Microbiol.">
        <title>The Global Catalogue of Microorganisms (GCM) 10K type strain sequencing project: providing services to taxonomists for standard genome sequencing and annotation.</title>
        <authorList>
            <consortium name="The Broad Institute Genomics Platform"/>
            <consortium name="The Broad Institute Genome Sequencing Center for Infectious Disease"/>
            <person name="Wu L."/>
            <person name="Ma J."/>
        </authorList>
    </citation>
    <scope>NUCLEOTIDE SEQUENCE [LARGE SCALE GENOMIC DNA]</scope>
    <source>
        <strain evidence="3">KCTC 42473</strain>
    </source>
</reference>